<evidence type="ECO:0000313" key="1">
    <source>
        <dbReference type="EMBL" id="GME75457.1"/>
    </source>
</evidence>
<accession>A0ACB5SX29</accession>
<sequence>MFWKNFISPLDGSLTLNLSLDILKSELIVDEMPPHLASLSISYRERRMWFEAYDNELDSDDSGLIRSGSEVVLHGIPKSLGYLKVEGSGSITLKKEVDKKTLILSCNEIDGIEYKESLNCTVEENEYAWHCMETVHFLVFGVWKLYDE</sequence>
<comment type="caution">
    <text evidence="1">The sequence shown here is derived from an EMBL/GenBank/DDBJ whole genome shotgun (WGS) entry which is preliminary data.</text>
</comment>
<evidence type="ECO:0000313" key="2">
    <source>
        <dbReference type="Proteomes" id="UP001165064"/>
    </source>
</evidence>
<dbReference type="EMBL" id="BSXS01001215">
    <property type="protein sequence ID" value="GME75457.1"/>
    <property type="molecule type" value="Genomic_DNA"/>
</dbReference>
<proteinExistence type="predicted"/>
<protein>
    <submittedName>
        <fullName evidence="1">Unnamed protein product</fullName>
    </submittedName>
</protein>
<name>A0ACB5SX29_AMBMO</name>
<gene>
    <name evidence="1" type="ORF">Amon02_000216900</name>
</gene>
<keyword evidence="2" id="KW-1185">Reference proteome</keyword>
<dbReference type="Proteomes" id="UP001165064">
    <property type="component" value="Unassembled WGS sequence"/>
</dbReference>
<reference evidence="1" key="1">
    <citation type="submission" date="2023-04" db="EMBL/GenBank/DDBJ databases">
        <title>Ambrosiozyma monospora NBRC 10751.</title>
        <authorList>
            <person name="Ichikawa N."/>
            <person name="Sato H."/>
            <person name="Tonouchi N."/>
        </authorList>
    </citation>
    <scope>NUCLEOTIDE SEQUENCE</scope>
    <source>
        <strain evidence="1">NBRC 10751</strain>
    </source>
</reference>
<organism evidence="1 2">
    <name type="scientific">Ambrosiozyma monospora</name>
    <name type="common">Yeast</name>
    <name type="synonym">Endomycopsis monosporus</name>
    <dbReference type="NCBI Taxonomy" id="43982"/>
    <lineage>
        <taxon>Eukaryota</taxon>
        <taxon>Fungi</taxon>
        <taxon>Dikarya</taxon>
        <taxon>Ascomycota</taxon>
        <taxon>Saccharomycotina</taxon>
        <taxon>Pichiomycetes</taxon>
        <taxon>Pichiales</taxon>
        <taxon>Pichiaceae</taxon>
        <taxon>Ambrosiozyma</taxon>
    </lineage>
</organism>